<gene>
    <name evidence="1" type="ORF">H6P81_009579</name>
</gene>
<dbReference type="Proteomes" id="UP000825729">
    <property type="component" value="Unassembled WGS sequence"/>
</dbReference>
<accession>A0AAV7ELV5</accession>
<protein>
    <submittedName>
        <fullName evidence="1">Uncharacterized protein</fullName>
    </submittedName>
</protein>
<reference evidence="1 2" key="1">
    <citation type="submission" date="2021-07" db="EMBL/GenBank/DDBJ databases">
        <title>The Aristolochia fimbriata genome: insights into angiosperm evolution, floral development and chemical biosynthesis.</title>
        <authorList>
            <person name="Jiao Y."/>
        </authorList>
    </citation>
    <scope>NUCLEOTIDE SEQUENCE [LARGE SCALE GENOMIC DNA]</scope>
    <source>
        <strain evidence="1">IBCAS-2021</strain>
        <tissue evidence="1">Leaf</tissue>
    </source>
</reference>
<evidence type="ECO:0000313" key="2">
    <source>
        <dbReference type="Proteomes" id="UP000825729"/>
    </source>
</evidence>
<evidence type="ECO:0000313" key="1">
    <source>
        <dbReference type="EMBL" id="KAG9449614.1"/>
    </source>
</evidence>
<sequence length="119" mass="13558">MARKHGEFQDVQPLFKIRVTCIRRRNFRQITPYDFFFSKYGAYLSEGEISVPVKSSDDESMEEDTILGYEVALEGVVSAHHVENLVLNGIETLPKIDKPKSIINPSNNVNRELATGKSW</sequence>
<dbReference type="AlphaFoldDB" id="A0AAV7ELV5"/>
<keyword evidence="2" id="KW-1185">Reference proteome</keyword>
<organism evidence="1 2">
    <name type="scientific">Aristolochia fimbriata</name>
    <name type="common">White veined hardy Dutchman's pipe vine</name>
    <dbReference type="NCBI Taxonomy" id="158543"/>
    <lineage>
        <taxon>Eukaryota</taxon>
        <taxon>Viridiplantae</taxon>
        <taxon>Streptophyta</taxon>
        <taxon>Embryophyta</taxon>
        <taxon>Tracheophyta</taxon>
        <taxon>Spermatophyta</taxon>
        <taxon>Magnoliopsida</taxon>
        <taxon>Magnoliidae</taxon>
        <taxon>Piperales</taxon>
        <taxon>Aristolochiaceae</taxon>
        <taxon>Aristolochia</taxon>
    </lineage>
</organism>
<dbReference type="EMBL" id="JAINDJ010000004">
    <property type="protein sequence ID" value="KAG9449614.1"/>
    <property type="molecule type" value="Genomic_DNA"/>
</dbReference>
<comment type="caution">
    <text evidence="1">The sequence shown here is derived from an EMBL/GenBank/DDBJ whole genome shotgun (WGS) entry which is preliminary data.</text>
</comment>
<name>A0AAV7ELV5_ARIFI</name>
<proteinExistence type="predicted"/>